<feature type="domain" description="N-acetyltransferase" evidence="1">
    <location>
        <begin position="15"/>
        <end position="153"/>
    </location>
</feature>
<dbReference type="Gene3D" id="3.40.630.30">
    <property type="match status" value="1"/>
</dbReference>
<dbReference type="AlphaFoldDB" id="A0A1I0Z2N6"/>
<keyword evidence="3" id="KW-1185">Reference proteome</keyword>
<organism evidence="2 3">
    <name type="scientific">Algoriphagus aquimarinus</name>
    <dbReference type="NCBI Taxonomy" id="237018"/>
    <lineage>
        <taxon>Bacteria</taxon>
        <taxon>Pseudomonadati</taxon>
        <taxon>Bacteroidota</taxon>
        <taxon>Cytophagia</taxon>
        <taxon>Cytophagales</taxon>
        <taxon>Cyclobacteriaceae</taxon>
        <taxon>Algoriphagus</taxon>
    </lineage>
</organism>
<dbReference type="STRING" id="237018.SAMN04489723_105227"/>
<sequence>MDKWLKELTLEGNSVRLEPMSLDHTNELTHAVKDGNLWELWYTSAPKPENVEAYISKALQEFELDISLPFVIVEKMTNKVIGTTRYMNAVAANRHLEIGTTWYSKSYQRTGANTECKYLLLKYAFENLNCIAVEFRTNWHNMQSRNAILGLGAKQDGVLRNHIIDSTGCLRDTVVFSILNSEWQMVKKSLEFKMSRKYSNS</sequence>
<evidence type="ECO:0000313" key="3">
    <source>
        <dbReference type="Proteomes" id="UP000198790"/>
    </source>
</evidence>
<dbReference type="GO" id="GO:0016747">
    <property type="term" value="F:acyltransferase activity, transferring groups other than amino-acyl groups"/>
    <property type="evidence" value="ECO:0007669"/>
    <property type="project" value="InterPro"/>
</dbReference>
<accession>A0A1I0Z2N6</accession>
<dbReference type="OrthoDB" id="9795199at2"/>
<evidence type="ECO:0000259" key="1">
    <source>
        <dbReference type="Pfam" id="PF13302"/>
    </source>
</evidence>
<dbReference type="SUPFAM" id="SSF55729">
    <property type="entry name" value="Acyl-CoA N-acyltransferases (Nat)"/>
    <property type="match status" value="1"/>
</dbReference>
<reference evidence="2 3" key="1">
    <citation type="submission" date="2016-10" db="EMBL/GenBank/DDBJ databases">
        <authorList>
            <person name="de Groot N.N."/>
        </authorList>
    </citation>
    <scope>NUCLEOTIDE SEQUENCE [LARGE SCALE GENOMIC DNA]</scope>
    <source>
        <strain evidence="2 3">DSM 23399</strain>
    </source>
</reference>
<dbReference type="PANTHER" id="PTHR43610:SF1">
    <property type="entry name" value="N-ACETYLTRANSFERASE DOMAIN-CONTAINING PROTEIN"/>
    <property type="match status" value="1"/>
</dbReference>
<dbReference type="EMBL" id="FOKK01000005">
    <property type="protein sequence ID" value="SFB19989.1"/>
    <property type="molecule type" value="Genomic_DNA"/>
</dbReference>
<gene>
    <name evidence="2" type="ORF">SAMN04489723_105227</name>
</gene>
<protein>
    <submittedName>
        <fullName evidence="2">Protein N-acetyltransferase, RimJ/RimL family</fullName>
    </submittedName>
</protein>
<dbReference type="InterPro" id="IPR016181">
    <property type="entry name" value="Acyl_CoA_acyltransferase"/>
</dbReference>
<dbReference type="InterPro" id="IPR000182">
    <property type="entry name" value="GNAT_dom"/>
</dbReference>
<dbReference type="Proteomes" id="UP000198790">
    <property type="component" value="Unassembled WGS sequence"/>
</dbReference>
<evidence type="ECO:0000313" key="2">
    <source>
        <dbReference type="EMBL" id="SFB19989.1"/>
    </source>
</evidence>
<dbReference type="Pfam" id="PF13302">
    <property type="entry name" value="Acetyltransf_3"/>
    <property type="match status" value="1"/>
</dbReference>
<dbReference type="PANTHER" id="PTHR43610">
    <property type="entry name" value="BLL6696 PROTEIN"/>
    <property type="match status" value="1"/>
</dbReference>
<proteinExistence type="predicted"/>
<keyword evidence="2" id="KW-0808">Transferase</keyword>
<dbReference type="RefSeq" id="WP_092896354.1">
    <property type="nucleotide sequence ID" value="NZ_FOKK01000005.1"/>
</dbReference>
<name>A0A1I0Z2N6_9BACT</name>